<dbReference type="InterPro" id="IPR036388">
    <property type="entry name" value="WH-like_DNA-bd_sf"/>
</dbReference>
<feature type="signal peptide" evidence="3">
    <location>
        <begin position="1"/>
        <end position="31"/>
    </location>
</feature>
<dbReference type="PANTHER" id="PTHR34700">
    <property type="entry name" value="POTASSIUM BINDING PROTEIN KBP"/>
    <property type="match status" value="1"/>
</dbReference>
<dbReference type="Pfam" id="PF01476">
    <property type="entry name" value="LysM"/>
    <property type="match status" value="2"/>
</dbReference>
<sequence length="1003" mass="107122">MRAANVRRISSAFAAAAGLVAIVAGVPTALAAVAGNPLPGQVPTMDEVADAVMARDTGELFLRTLTIVAWVAWASFVLSVLVEIPATIRRRPALRLVGLGPQQRLAAALVAAIVIGAAAPAVATASVTRAGPAATAFAAAASGQVYVVAPDDRLADIAVRYLGDAGRYHELGRLNGLSDPDRIAAGQRLVLPTDAVDRGARPHAAGAVEAASPAGQLAYVVARGDRLAEIADRFTGEPERYRELAETNGIGDPDRIRAGQRLQLPPDATDRGPHRNATGTVLGERAAPPPPTAVDPTQPAPPASTEPTPPVGSAAPATPAQPAPTDDVDGDDSVLDQLILFGVPLMGAGLFAALTLALLRRRRRRLQERRPVGGRIPDPAEPRIETTMRVVAQPVAVERLDQALRALSAGLADRDDQTLPDVIGVWMEADTVHTLLTRPAPDPPPPWQNERFTWTLSADAELPDVNGHLAPLPTVAAVGSRPGMHLLLDLERLGLVTVTGDARRAENLLRYLAGELACNTWSDHVDVIVAGFDADETADLIALNTDRVTAAASTQAAIDRARRRVEQSVASMDRVGTDPFVGRIEDIVADAWMPQVYLVKNPSTADLVTLQRFDKELDSAGRCTVAVVTTSTETIGRWPVHIDGNGRLSIDFLGLADTEDALDAASLSRSELGAIAGLLRQAQSTENEKIQRGAVADAASAVPVIVVPVSKTVPRTASRQQSDPTLDRDLRDWVDPAIPRPRISILGPATVEATGTAPADRPRFYTEIVVYLVTRGARGVLSDQLDEALWPGQTVKVTTRRSAMTRTRRWLGSASDGEPWLPEATTDRRYRLRDGFLLDWDLFRRLRERSDNRGPAGMSDLRVALGMVRGAPLADADIAFSSVARNPYTWLPTSDIQPHHLTSAVVDAAHRLTELCLAGGDTAGARWAVEQAWKADPYRTSDITWRDMLRVAAAEGNSAELEQVVADLIDAREAEVPEDLDSETYQVLCEVAPHYVGNPGRAS</sequence>
<feature type="chain" id="PRO_5035197438" description="LysM domain-containing protein" evidence="3">
    <location>
        <begin position="32"/>
        <end position="1003"/>
    </location>
</feature>
<keyword evidence="3" id="KW-0732">Signal</keyword>
<feature type="domain" description="LysM" evidence="4">
    <location>
        <begin position="144"/>
        <end position="191"/>
    </location>
</feature>
<keyword evidence="2" id="KW-1133">Transmembrane helix</keyword>
<evidence type="ECO:0000313" key="5">
    <source>
        <dbReference type="EMBL" id="GIJ56141.1"/>
    </source>
</evidence>
<feature type="compositionally biased region" description="Pro residues" evidence="1">
    <location>
        <begin position="287"/>
        <end position="310"/>
    </location>
</feature>
<feature type="transmembrane region" description="Helical" evidence="2">
    <location>
        <begin position="60"/>
        <end position="84"/>
    </location>
</feature>
<organism evidence="5 6">
    <name type="scientific">Virgisporangium aurantiacum</name>
    <dbReference type="NCBI Taxonomy" id="175570"/>
    <lineage>
        <taxon>Bacteria</taxon>
        <taxon>Bacillati</taxon>
        <taxon>Actinomycetota</taxon>
        <taxon>Actinomycetes</taxon>
        <taxon>Micromonosporales</taxon>
        <taxon>Micromonosporaceae</taxon>
        <taxon>Virgisporangium</taxon>
    </lineage>
</organism>
<accession>A0A8J4DZX1</accession>
<dbReference type="PANTHER" id="PTHR34700:SF4">
    <property type="entry name" value="PHAGE-LIKE ELEMENT PBSX PROTEIN XKDP"/>
    <property type="match status" value="1"/>
</dbReference>
<evidence type="ECO:0000256" key="2">
    <source>
        <dbReference type="SAM" id="Phobius"/>
    </source>
</evidence>
<dbReference type="InterPro" id="IPR018392">
    <property type="entry name" value="LysM"/>
</dbReference>
<comment type="caution">
    <text evidence="5">The sequence shown here is derived from an EMBL/GenBank/DDBJ whole genome shotgun (WGS) entry which is preliminary data.</text>
</comment>
<evidence type="ECO:0000256" key="1">
    <source>
        <dbReference type="SAM" id="MobiDB-lite"/>
    </source>
</evidence>
<feature type="transmembrane region" description="Helical" evidence="2">
    <location>
        <begin position="105"/>
        <end position="123"/>
    </location>
</feature>
<evidence type="ECO:0000313" key="6">
    <source>
        <dbReference type="Proteomes" id="UP000612585"/>
    </source>
</evidence>
<evidence type="ECO:0000256" key="3">
    <source>
        <dbReference type="SAM" id="SignalP"/>
    </source>
</evidence>
<dbReference type="Gene3D" id="1.10.10.10">
    <property type="entry name" value="Winged helix-like DNA-binding domain superfamily/Winged helix DNA-binding domain"/>
    <property type="match status" value="1"/>
</dbReference>
<name>A0A8J4DZX1_9ACTN</name>
<dbReference type="InterPro" id="IPR036779">
    <property type="entry name" value="LysM_dom_sf"/>
</dbReference>
<dbReference type="InterPro" id="IPR052196">
    <property type="entry name" value="Bact_Kbp"/>
</dbReference>
<dbReference type="Gene3D" id="3.10.350.10">
    <property type="entry name" value="LysM domain"/>
    <property type="match status" value="2"/>
</dbReference>
<dbReference type="PROSITE" id="PS51782">
    <property type="entry name" value="LYSM"/>
    <property type="match status" value="2"/>
</dbReference>
<feature type="domain" description="LysM" evidence="4">
    <location>
        <begin position="217"/>
        <end position="264"/>
    </location>
</feature>
<dbReference type="AlphaFoldDB" id="A0A8J4DZX1"/>
<feature type="region of interest" description="Disordered" evidence="1">
    <location>
        <begin position="263"/>
        <end position="330"/>
    </location>
</feature>
<keyword evidence="2" id="KW-0472">Membrane</keyword>
<dbReference type="EMBL" id="BOPG01000023">
    <property type="protein sequence ID" value="GIJ56141.1"/>
    <property type="molecule type" value="Genomic_DNA"/>
</dbReference>
<gene>
    <name evidence="5" type="ORF">Vau01_036570</name>
</gene>
<protein>
    <recommendedName>
        <fullName evidence="4">LysM domain-containing protein</fullName>
    </recommendedName>
</protein>
<keyword evidence="2" id="KW-0812">Transmembrane</keyword>
<keyword evidence="6" id="KW-1185">Reference proteome</keyword>
<reference evidence="5" key="1">
    <citation type="submission" date="2021-01" db="EMBL/GenBank/DDBJ databases">
        <title>Whole genome shotgun sequence of Virgisporangium aurantiacum NBRC 16421.</title>
        <authorList>
            <person name="Komaki H."/>
            <person name="Tamura T."/>
        </authorList>
    </citation>
    <scope>NUCLEOTIDE SEQUENCE</scope>
    <source>
        <strain evidence="5">NBRC 16421</strain>
    </source>
</reference>
<dbReference type="SMART" id="SM00257">
    <property type="entry name" value="LysM"/>
    <property type="match status" value="2"/>
</dbReference>
<dbReference type="Proteomes" id="UP000612585">
    <property type="component" value="Unassembled WGS sequence"/>
</dbReference>
<evidence type="ECO:0000259" key="4">
    <source>
        <dbReference type="PROSITE" id="PS51782"/>
    </source>
</evidence>
<proteinExistence type="predicted"/>
<feature type="compositionally biased region" description="Low complexity" evidence="1">
    <location>
        <begin position="314"/>
        <end position="325"/>
    </location>
</feature>
<dbReference type="CDD" id="cd00118">
    <property type="entry name" value="LysM"/>
    <property type="match status" value="2"/>
</dbReference>
<dbReference type="SUPFAM" id="SSF54106">
    <property type="entry name" value="LysM domain"/>
    <property type="match status" value="2"/>
</dbReference>